<feature type="non-terminal residue" evidence="2">
    <location>
        <position position="1"/>
    </location>
</feature>
<dbReference type="AlphaFoldDB" id="X0XG20"/>
<evidence type="ECO:0000313" key="2">
    <source>
        <dbReference type="EMBL" id="GAG42045.1"/>
    </source>
</evidence>
<protein>
    <submittedName>
        <fullName evidence="2">Uncharacterized protein</fullName>
    </submittedName>
</protein>
<name>X0XG20_9ZZZZ</name>
<comment type="caution">
    <text evidence="2">The sequence shown here is derived from an EMBL/GenBank/DDBJ whole genome shotgun (WGS) entry which is preliminary data.</text>
</comment>
<proteinExistence type="predicted"/>
<sequence>GNGEWLGMMEGDQGCGIGFASLAPAKQDNHFLQFCQLGMDVRFNLSWDRIPKNNPYQKHGFSSPYQKHGFSSPHLKYGL</sequence>
<feature type="non-terminal residue" evidence="2">
    <location>
        <position position="79"/>
    </location>
</feature>
<gene>
    <name evidence="2" type="ORF">S01H1_85608</name>
</gene>
<dbReference type="EMBL" id="BARS01058867">
    <property type="protein sequence ID" value="GAG42045.1"/>
    <property type="molecule type" value="Genomic_DNA"/>
</dbReference>
<organism evidence="2">
    <name type="scientific">marine sediment metagenome</name>
    <dbReference type="NCBI Taxonomy" id="412755"/>
    <lineage>
        <taxon>unclassified sequences</taxon>
        <taxon>metagenomes</taxon>
        <taxon>ecological metagenomes</taxon>
    </lineage>
</organism>
<evidence type="ECO:0000256" key="1">
    <source>
        <dbReference type="SAM" id="MobiDB-lite"/>
    </source>
</evidence>
<accession>X0XG20</accession>
<feature type="region of interest" description="Disordered" evidence="1">
    <location>
        <begin position="57"/>
        <end position="79"/>
    </location>
</feature>
<reference evidence="2" key="1">
    <citation type="journal article" date="2014" name="Front. Microbiol.">
        <title>High frequency of phylogenetically diverse reductive dehalogenase-homologous genes in deep subseafloor sedimentary metagenomes.</title>
        <authorList>
            <person name="Kawai M."/>
            <person name="Futagami T."/>
            <person name="Toyoda A."/>
            <person name="Takaki Y."/>
            <person name="Nishi S."/>
            <person name="Hori S."/>
            <person name="Arai W."/>
            <person name="Tsubouchi T."/>
            <person name="Morono Y."/>
            <person name="Uchiyama I."/>
            <person name="Ito T."/>
            <person name="Fujiyama A."/>
            <person name="Inagaki F."/>
            <person name="Takami H."/>
        </authorList>
    </citation>
    <scope>NUCLEOTIDE SEQUENCE</scope>
    <source>
        <strain evidence="2">Expedition CK06-06</strain>
    </source>
</reference>